<comment type="caution">
    <text evidence="1">The sequence shown here is derived from an EMBL/GenBank/DDBJ whole genome shotgun (WGS) entry which is preliminary data.</text>
</comment>
<dbReference type="InParanoid" id="A0A4Q1BJG6"/>
<evidence type="ECO:0000313" key="1">
    <source>
        <dbReference type="EMBL" id="RXK37785.1"/>
    </source>
</evidence>
<name>A0A4Q1BJG6_TREME</name>
<dbReference type="Proteomes" id="UP000289152">
    <property type="component" value="Unassembled WGS sequence"/>
</dbReference>
<keyword evidence="2" id="KW-1185">Reference proteome</keyword>
<gene>
    <name evidence="1" type="ORF">M231_04941</name>
</gene>
<dbReference type="InterPro" id="IPR011057">
    <property type="entry name" value="Mss4-like_sf"/>
</dbReference>
<dbReference type="STRING" id="5217.A0A4Q1BJG6"/>
<dbReference type="EMBL" id="SDIL01000060">
    <property type="protein sequence ID" value="RXK37785.1"/>
    <property type="molecule type" value="Genomic_DNA"/>
</dbReference>
<dbReference type="SUPFAM" id="SSF51316">
    <property type="entry name" value="Mss4-like"/>
    <property type="match status" value="1"/>
</dbReference>
<reference evidence="1 2" key="1">
    <citation type="submission" date="2016-06" db="EMBL/GenBank/DDBJ databases">
        <title>Evolution of pathogenesis and genome organization in the Tremellales.</title>
        <authorList>
            <person name="Cuomo C."/>
            <person name="Litvintseva A."/>
            <person name="Heitman J."/>
            <person name="Chen Y."/>
            <person name="Sun S."/>
            <person name="Springer D."/>
            <person name="Dromer F."/>
            <person name="Young S."/>
            <person name="Zeng Q."/>
            <person name="Chapman S."/>
            <person name="Gujja S."/>
            <person name="Saif S."/>
            <person name="Birren B."/>
        </authorList>
    </citation>
    <scope>NUCLEOTIDE SEQUENCE [LARGE SCALE GENOMIC DNA]</scope>
    <source>
        <strain evidence="1 2">ATCC 28783</strain>
    </source>
</reference>
<sequence length="124" mass="14115">MGNFPTLKILRGEDKIKVYKACMEFDKDDNCIESSTSKRSFCEECSSMLWNYHDDWPHWIYPFASTIDSPNPLPSPPKGTTIIAIKRDSCPDYVPLPKGAKDYKGYGPGDGIESWHKKHGAWVE</sequence>
<evidence type="ECO:0008006" key="3">
    <source>
        <dbReference type="Google" id="ProtNLM"/>
    </source>
</evidence>
<dbReference type="VEuPathDB" id="FungiDB:TREMEDRAFT_20116"/>
<evidence type="ECO:0000313" key="2">
    <source>
        <dbReference type="Proteomes" id="UP000289152"/>
    </source>
</evidence>
<protein>
    <recommendedName>
        <fullName evidence="3">CENP-V/GFA domain-containing protein</fullName>
    </recommendedName>
</protein>
<dbReference type="AlphaFoldDB" id="A0A4Q1BJG6"/>
<organism evidence="1 2">
    <name type="scientific">Tremella mesenterica</name>
    <name type="common">Jelly fungus</name>
    <dbReference type="NCBI Taxonomy" id="5217"/>
    <lineage>
        <taxon>Eukaryota</taxon>
        <taxon>Fungi</taxon>
        <taxon>Dikarya</taxon>
        <taxon>Basidiomycota</taxon>
        <taxon>Agaricomycotina</taxon>
        <taxon>Tremellomycetes</taxon>
        <taxon>Tremellales</taxon>
        <taxon>Tremellaceae</taxon>
        <taxon>Tremella</taxon>
    </lineage>
</organism>
<dbReference type="OrthoDB" id="406544at2759"/>
<proteinExistence type="predicted"/>
<accession>A0A4Q1BJG6</accession>